<sequence>MSKDAYKRGMKTRRKVLGDEWVDRAEATKTGFNEEFQRLITLHAWDDVWNRPHFDHRTRRLLTISMLAAQGHWTEYRLHIGAALRSGDLSVDDIRELLLTAMIYCGVPTANHGFKEARAEIDAFAAKPKSKKAAKKK</sequence>
<evidence type="ECO:0000313" key="3">
    <source>
        <dbReference type="Proteomes" id="UP000501534"/>
    </source>
</evidence>
<dbReference type="PANTHER" id="PTHR33570">
    <property type="entry name" value="4-CARBOXYMUCONOLACTONE DECARBOXYLASE FAMILY PROTEIN"/>
    <property type="match status" value="1"/>
</dbReference>
<dbReference type="InterPro" id="IPR029032">
    <property type="entry name" value="AhpD-like"/>
</dbReference>
<reference evidence="2 3" key="1">
    <citation type="submission" date="2020-04" db="EMBL/GenBank/DDBJ databases">
        <title>Usitatibacter rugosus gen. nov., sp. nov. and Usitatibacter palustris sp. nov., novel members of Usitatibacteraceae fam. nov. within the order Nitrosomonadales isolated from soil.</title>
        <authorList>
            <person name="Huber K.J."/>
            <person name="Neumann-Schaal M."/>
            <person name="Geppert A."/>
            <person name="Luckner M."/>
            <person name="Wanner G."/>
            <person name="Overmann J."/>
        </authorList>
    </citation>
    <scope>NUCLEOTIDE SEQUENCE [LARGE SCALE GENOMIC DNA]</scope>
    <source>
        <strain evidence="2 3">0125_3</strain>
    </source>
</reference>
<dbReference type="KEGG" id="uru:DSM104443_02518"/>
<proteinExistence type="predicted"/>
<dbReference type="AlphaFoldDB" id="A0A6M4GWR5"/>
<keyword evidence="3" id="KW-1185">Reference proteome</keyword>
<gene>
    <name evidence="2" type="ORF">DSM104443_02518</name>
</gene>
<dbReference type="SUPFAM" id="SSF69118">
    <property type="entry name" value="AhpD-like"/>
    <property type="match status" value="1"/>
</dbReference>
<dbReference type="EMBL" id="CP053069">
    <property type="protein sequence ID" value="QJR11442.1"/>
    <property type="molecule type" value="Genomic_DNA"/>
</dbReference>
<evidence type="ECO:0000259" key="1">
    <source>
        <dbReference type="Pfam" id="PF02627"/>
    </source>
</evidence>
<dbReference type="RefSeq" id="WP_171092786.1">
    <property type="nucleotide sequence ID" value="NZ_CP053069.1"/>
</dbReference>
<protein>
    <recommendedName>
        <fullName evidence="1">Carboxymuconolactone decarboxylase-like domain-containing protein</fullName>
    </recommendedName>
</protein>
<dbReference type="InterPro" id="IPR003779">
    <property type="entry name" value="CMD-like"/>
</dbReference>
<feature type="domain" description="Carboxymuconolactone decarboxylase-like" evidence="1">
    <location>
        <begin position="35"/>
        <end position="118"/>
    </location>
</feature>
<accession>A0A6M4GWR5</accession>
<name>A0A6M4GWR5_9PROT</name>
<evidence type="ECO:0000313" key="2">
    <source>
        <dbReference type="EMBL" id="QJR11442.1"/>
    </source>
</evidence>
<dbReference type="Proteomes" id="UP000501534">
    <property type="component" value="Chromosome"/>
</dbReference>
<dbReference type="PANTHER" id="PTHR33570:SF2">
    <property type="entry name" value="CARBOXYMUCONOLACTONE DECARBOXYLASE-LIKE DOMAIN-CONTAINING PROTEIN"/>
    <property type="match status" value="1"/>
</dbReference>
<dbReference type="InterPro" id="IPR052512">
    <property type="entry name" value="4CMD/NDH-1_regulator"/>
</dbReference>
<dbReference type="Pfam" id="PF02627">
    <property type="entry name" value="CMD"/>
    <property type="match status" value="1"/>
</dbReference>
<dbReference type="Gene3D" id="1.20.1290.10">
    <property type="entry name" value="AhpD-like"/>
    <property type="match status" value="1"/>
</dbReference>
<dbReference type="GO" id="GO:0051920">
    <property type="term" value="F:peroxiredoxin activity"/>
    <property type="evidence" value="ECO:0007669"/>
    <property type="project" value="InterPro"/>
</dbReference>
<organism evidence="2 3">
    <name type="scientific">Usitatibacter rugosus</name>
    <dbReference type="NCBI Taxonomy" id="2732067"/>
    <lineage>
        <taxon>Bacteria</taxon>
        <taxon>Pseudomonadati</taxon>
        <taxon>Pseudomonadota</taxon>
        <taxon>Betaproteobacteria</taxon>
        <taxon>Nitrosomonadales</taxon>
        <taxon>Usitatibacteraceae</taxon>
        <taxon>Usitatibacter</taxon>
    </lineage>
</organism>